<sequence>MPQRFAEAACPFTVEIPAPLKLDADSPETISYDADGKLVSASWSGRDTEVMLMCTGNLQYRLDEGYEENTCSATNPNLVVGSICGRTQKFGGVEVAFPTDDPAAGVKYFSLYVGHKEGKGKVTLRVASTRSSVDETERKRIDLLADTIYATIR</sequence>
<comment type="caution">
    <text evidence="1">The sequence shown here is derived from an EMBL/GenBank/DDBJ whole genome shotgun (WGS) entry which is preliminary data.</text>
</comment>
<protein>
    <submittedName>
        <fullName evidence="1">Uncharacterized protein</fullName>
    </submittedName>
</protein>
<organism evidence="1 2">
    <name type="scientific">Rhizobium deserti</name>
    <dbReference type="NCBI Taxonomy" id="2547961"/>
    <lineage>
        <taxon>Bacteria</taxon>
        <taxon>Pseudomonadati</taxon>
        <taxon>Pseudomonadota</taxon>
        <taxon>Alphaproteobacteria</taxon>
        <taxon>Hyphomicrobiales</taxon>
        <taxon>Rhizobiaceae</taxon>
        <taxon>Rhizobium/Agrobacterium group</taxon>
        <taxon>Rhizobium</taxon>
    </lineage>
</organism>
<proteinExistence type="predicted"/>
<dbReference type="Proteomes" id="UP000295238">
    <property type="component" value="Unassembled WGS sequence"/>
</dbReference>
<gene>
    <name evidence="1" type="ORF">E2F50_04560</name>
</gene>
<dbReference type="EMBL" id="SMTL01000001">
    <property type="protein sequence ID" value="TDK39393.1"/>
    <property type="molecule type" value="Genomic_DNA"/>
</dbReference>
<accession>A0A4R5UNA0</accession>
<evidence type="ECO:0000313" key="1">
    <source>
        <dbReference type="EMBL" id="TDK39393.1"/>
    </source>
</evidence>
<dbReference type="OrthoDB" id="9840555at2"/>
<name>A0A4R5UNA0_9HYPH</name>
<dbReference type="AlphaFoldDB" id="A0A4R5UNA0"/>
<keyword evidence="2" id="KW-1185">Reference proteome</keyword>
<reference evidence="1 2" key="1">
    <citation type="submission" date="2019-03" db="EMBL/GenBank/DDBJ databases">
        <title>Rhizobium sp. nov., an bacterium isolated from biocrust in Mu Us Desert.</title>
        <authorList>
            <person name="Lixiong L."/>
        </authorList>
    </citation>
    <scope>NUCLEOTIDE SEQUENCE [LARGE SCALE GENOMIC DNA]</scope>
    <source>
        <strain evidence="1 2">SPY-1</strain>
    </source>
</reference>
<evidence type="ECO:0000313" key="2">
    <source>
        <dbReference type="Proteomes" id="UP000295238"/>
    </source>
</evidence>
<dbReference type="RefSeq" id="WP_133314839.1">
    <property type="nucleotide sequence ID" value="NZ_SMTL01000001.1"/>
</dbReference>